<dbReference type="Gene3D" id="3.30.1390.30">
    <property type="entry name" value="Penicillin-binding protein 2a, domain 3"/>
    <property type="match status" value="1"/>
</dbReference>
<dbReference type="AlphaFoldDB" id="A0A1G7V3U5"/>
<evidence type="ECO:0000256" key="7">
    <source>
        <dbReference type="ARBA" id="ARBA00022692"/>
    </source>
</evidence>
<keyword evidence="12 14" id="KW-0472">Membrane</keyword>
<keyword evidence="8" id="KW-0378">Hydrolase</keyword>
<dbReference type="InterPro" id="IPR001460">
    <property type="entry name" value="PCN-bd_Tpept"/>
</dbReference>
<dbReference type="RefSeq" id="WP_092614928.1">
    <property type="nucleotide sequence ID" value="NZ_FNCV01000001.1"/>
</dbReference>
<dbReference type="GO" id="GO:0009252">
    <property type="term" value="P:peptidoglycan biosynthetic process"/>
    <property type="evidence" value="ECO:0007669"/>
    <property type="project" value="UniProtKB-KW"/>
</dbReference>
<dbReference type="GO" id="GO:0071972">
    <property type="term" value="F:peptidoglycan L,D-transpeptidase activity"/>
    <property type="evidence" value="ECO:0007669"/>
    <property type="project" value="TreeGrafter"/>
</dbReference>
<feature type="domain" description="Penicillin-binding protein dimerisation" evidence="16">
    <location>
        <begin position="59"/>
        <end position="232"/>
    </location>
</feature>
<keyword evidence="18" id="KW-1185">Reference proteome</keyword>
<dbReference type="GO" id="GO:0009002">
    <property type="term" value="F:serine-type D-Ala-D-Ala carboxypeptidase activity"/>
    <property type="evidence" value="ECO:0007669"/>
    <property type="project" value="InterPro"/>
</dbReference>
<evidence type="ECO:0000256" key="14">
    <source>
        <dbReference type="SAM" id="Phobius"/>
    </source>
</evidence>
<dbReference type="NCBIfam" id="TIGR03423">
    <property type="entry name" value="pbp2_mrdA"/>
    <property type="match status" value="1"/>
</dbReference>
<keyword evidence="10" id="KW-0573">Peptidoglycan synthesis</keyword>
<evidence type="ECO:0000256" key="6">
    <source>
        <dbReference type="ARBA" id="ARBA00022670"/>
    </source>
</evidence>
<keyword evidence="6" id="KW-0645">Protease</keyword>
<keyword evidence="5" id="KW-0121">Carboxypeptidase</keyword>
<dbReference type="EMBL" id="FNCV01000001">
    <property type="protein sequence ID" value="SDG54238.1"/>
    <property type="molecule type" value="Genomic_DNA"/>
</dbReference>
<evidence type="ECO:0000256" key="12">
    <source>
        <dbReference type="ARBA" id="ARBA00023136"/>
    </source>
</evidence>
<gene>
    <name evidence="17" type="ORF">SAMN05421742_101523</name>
</gene>
<evidence type="ECO:0000256" key="1">
    <source>
        <dbReference type="ARBA" id="ARBA00004167"/>
    </source>
</evidence>
<sequence length="624" mass="68304">MDRTSDRGRLLTRRAALLGAGQLGLFGLLVGRMYYLQVVEAERYRVLAEENRINIRLLPPPRGPIVDRNGIKLAINRQNFRVLVVREDIVDLEATLGKLARIVPLSDYDRQRVLREVGRRRSFVPVPVRENLTWEEMARIQVNAHDLPGVLIDEGQTRHYEHGPAMAHLMGYVAAVSEEDLAAARGADPLLELPGFKIGKAGVEREFDLALRGKSGSKRVEVNARGREIRELEREEGEPGGQLALTLDINLQQFAADRLGQESASCVVMDIHSGEVLAMTSTPAFDPNAFTRGLSSQEWKALLDNPRAPLTPKAIAGQYAPGSTFKMVVALAALEAGVIKPEQTVWCPGHMTLGNARFHCWKRQGHGHVSLVQALAQSCDVYFYEVAKRTGIERIADMARRFGLGSAPDIVLRGVRGGLIPTKAWKQATLGEGWHQGETLIAGIGQGYVLATPLQLALMTARLANGGRRVDPVLTRQVMVDGHLAPRPVATPESLGVSRHSLNLVRQGMHEVVHGRRGTARGAALPEELGEMCGKTGTAQVRRITRAEREAGVTRNEDLPWERRDHALFVCYAPADKPRYAVAVVVEHGGGGSAVAAPIARDVMIETLRLDSAAPRRPEGDLKA</sequence>
<evidence type="ECO:0000256" key="3">
    <source>
        <dbReference type="ARBA" id="ARBA00022475"/>
    </source>
</evidence>
<dbReference type="GO" id="GO:0005886">
    <property type="term" value="C:plasma membrane"/>
    <property type="evidence" value="ECO:0007669"/>
    <property type="project" value="UniProtKB-SubCell"/>
</dbReference>
<dbReference type="SUPFAM" id="SSF56519">
    <property type="entry name" value="Penicillin binding protein dimerisation domain"/>
    <property type="match status" value="1"/>
</dbReference>
<dbReference type="InterPro" id="IPR036138">
    <property type="entry name" value="PBP_dimer_sf"/>
</dbReference>
<dbReference type="Pfam" id="PF03717">
    <property type="entry name" value="PBP_dimer"/>
    <property type="match status" value="1"/>
</dbReference>
<keyword evidence="3" id="KW-1003">Cell membrane</keyword>
<dbReference type="PANTHER" id="PTHR30627:SF2">
    <property type="entry name" value="PEPTIDOGLYCAN D,D-TRANSPEPTIDASE MRDA"/>
    <property type="match status" value="1"/>
</dbReference>
<feature type="transmembrane region" description="Helical" evidence="14">
    <location>
        <begin position="15"/>
        <end position="35"/>
    </location>
</feature>
<evidence type="ECO:0000256" key="4">
    <source>
        <dbReference type="ARBA" id="ARBA00022519"/>
    </source>
</evidence>
<dbReference type="InterPro" id="IPR005311">
    <property type="entry name" value="PBP_dimer"/>
</dbReference>
<dbReference type="OrthoDB" id="9766847at2"/>
<evidence type="ECO:0000256" key="2">
    <source>
        <dbReference type="ARBA" id="ARBA00004236"/>
    </source>
</evidence>
<evidence type="ECO:0000256" key="5">
    <source>
        <dbReference type="ARBA" id="ARBA00022645"/>
    </source>
</evidence>
<dbReference type="Gene3D" id="3.90.1310.10">
    <property type="entry name" value="Penicillin-binding protein 2a (Domain 2)"/>
    <property type="match status" value="1"/>
</dbReference>
<keyword evidence="9" id="KW-0133">Cell shape</keyword>
<feature type="domain" description="Penicillin-binding protein transpeptidase" evidence="15">
    <location>
        <begin position="265"/>
        <end position="604"/>
    </location>
</feature>
<evidence type="ECO:0000259" key="15">
    <source>
        <dbReference type="Pfam" id="PF00905"/>
    </source>
</evidence>
<accession>A0A1G7V3U5</accession>
<keyword evidence="4" id="KW-0997">Cell inner membrane</keyword>
<reference evidence="18" key="1">
    <citation type="submission" date="2016-10" db="EMBL/GenBank/DDBJ databases">
        <authorList>
            <person name="Varghese N."/>
            <person name="Submissions S."/>
        </authorList>
    </citation>
    <scope>NUCLEOTIDE SEQUENCE [LARGE SCALE GENOMIC DNA]</scope>
    <source>
        <strain evidence="18">930I</strain>
    </source>
</reference>
<protein>
    <submittedName>
        <fullName evidence="17">Penicillin-binding protein 2</fullName>
    </submittedName>
</protein>
<organism evidence="17 18">
    <name type="scientific">Roseospirillum parvum</name>
    <dbReference type="NCBI Taxonomy" id="83401"/>
    <lineage>
        <taxon>Bacteria</taxon>
        <taxon>Pseudomonadati</taxon>
        <taxon>Pseudomonadota</taxon>
        <taxon>Alphaproteobacteria</taxon>
        <taxon>Rhodospirillales</taxon>
        <taxon>Rhodospirillaceae</taxon>
        <taxon>Roseospirillum</taxon>
    </lineage>
</organism>
<evidence type="ECO:0000256" key="8">
    <source>
        <dbReference type="ARBA" id="ARBA00022801"/>
    </source>
</evidence>
<evidence type="ECO:0000259" key="16">
    <source>
        <dbReference type="Pfam" id="PF03717"/>
    </source>
</evidence>
<evidence type="ECO:0000313" key="17">
    <source>
        <dbReference type="EMBL" id="SDG54238.1"/>
    </source>
</evidence>
<dbReference type="STRING" id="83401.SAMN05421742_101523"/>
<keyword evidence="13" id="KW-0961">Cell wall biogenesis/degradation</keyword>
<dbReference type="Gene3D" id="3.40.710.10">
    <property type="entry name" value="DD-peptidase/beta-lactamase superfamily"/>
    <property type="match status" value="1"/>
</dbReference>
<keyword evidence="7 14" id="KW-0812">Transmembrane</keyword>
<dbReference type="GO" id="GO:0008658">
    <property type="term" value="F:penicillin binding"/>
    <property type="evidence" value="ECO:0007669"/>
    <property type="project" value="InterPro"/>
</dbReference>
<evidence type="ECO:0000256" key="11">
    <source>
        <dbReference type="ARBA" id="ARBA00022989"/>
    </source>
</evidence>
<comment type="subcellular location">
    <subcellularLocation>
        <location evidence="2">Cell membrane</location>
    </subcellularLocation>
    <subcellularLocation>
        <location evidence="1">Membrane</location>
        <topology evidence="1">Single-pass membrane protein</topology>
    </subcellularLocation>
</comment>
<dbReference type="PANTHER" id="PTHR30627">
    <property type="entry name" value="PEPTIDOGLYCAN D,D-TRANSPEPTIDASE"/>
    <property type="match status" value="1"/>
</dbReference>
<evidence type="ECO:0000256" key="9">
    <source>
        <dbReference type="ARBA" id="ARBA00022960"/>
    </source>
</evidence>
<dbReference type="InterPro" id="IPR050515">
    <property type="entry name" value="Beta-lactam/transpept"/>
</dbReference>
<name>A0A1G7V3U5_9PROT</name>
<proteinExistence type="predicted"/>
<evidence type="ECO:0000256" key="13">
    <source>
        <dbReference type="ARBA" id="ARBA00023316"/>
    </source>
</evidence>
<dbReference type="InterPro" id="IPR012338">
    <property type="entry name" value="Beta-lactam/transpept-like"/>
</dbReference>
<dbReference type="GO" id="GO:0008360">
    <property type="term" value="P:regulation of cell shape"/>
    <property type="evidence" value="ECO:0007669"/>
    <property type="project" value="UniProtKB-KW"/>
</dbReference>
<evidence type="ECO:0000313" key="18">
    <source>
        <dbReference type="Proteomes" id="UP000217076"/>
    </source>
</evidence>
<dbReference type="Pfam" id="PF00905">
    <property type="entry name" value="Transpeptidase"/>
    <property type="match status" value="1"/>
</dbReference>
<keyword evidence="11 14" id="KW-1133">Transmembrane helix</keyword>
<evidence type="ECO:0000256" key="10">
    <source>
        <dbReference type="ARBA" id="ARBA00022984"/>
    </source>
</evidence>
<dbReference type="InterPro" id="IPR017790">
    <property type="entry name" value="Penicillin-binding_protein_2"/>
</dbReference>
<dbReference type="SUPFAM" id="SSF56601">
    <property type="entry name" value="beta-lactamase/transpeptidase-like"/>
    <property type="match status" value="1"/>
</dbReference>
<dbReference type="GO" id="GO:0006508">
    <property type="term" value="P:proteolysis"/>
    <property type="evidence" value="ECO:0007669"/>
    <property type="project" value="UniProtKB-KW"/>
</dbReference>
<dbReference type="Proteomes" id="UP000217076">
    <property type="component" value="Unassembled WGS sequence"/>
</dbReference>
<dbReference type="GO" id="GO:0071555">
    <property type="term" value="P:cell wall organization"/>
    <property type="evidence" value="ECO:0007669"/>
    <property type="project" value="UniProtKB-KW"/>
</dbReference>